<dbReference type="Proteomes" id="UP000001555">
    <property type="component" value="Unassembled WGS sequence"/>
</dbReference>
<dbReference type="EMBL" id="ABJB011099685">
    <property type="status" value="NOT_ANNOTATED_CDS"/>
    <property type="molecule type" value="Genomic_DNA"/>
</dbReference>
<feature type="compositionally biased region" description="Low complexity" evidence="1">
    <location>
        <begin position="16"/>
        <end position="26"/>
    </location>
</feature>
<organism>
    <name type="scientific">Ixodes scapularis</name>
    <name type="common">Black-legged tick</name>
    <name type="synonym">Deer tick</name>
    <dbReference type="NCBI Taxonomy" id="6945"/>
    <lineage>
        <taxon>Eukaryota</taxon>
        <taxon>Metazoa</taxon>
        <taxon>Ecdysozoa</taxon>
        <taxon>Arthropoda</taxon>
        <taxon>Chelicerata</taxon>
        <taxon>Arachnida</taxon>
        <taxon>Acari</taxon>
        <taxon>Parasitiformes</taxon>
        <taxon>Ixodida</taxon>
        <taxon>Ixodoidea</taxon>
        <taxon>Ixodidae</taxon>
        <taxon>Ixodinae</taxon>
        <taxon>Ixodes</taxon>
    </lineage>
</organism>
<dbReference type="EnsemblMetazoa" id="ISCW009463-RA">
    <property type="protein sequence ID" value="ISCW009463-PA"/>
    <property type="gene ID" value="ISCW009463"/>
</dbReference>
<accession>B7Q1E4</accession>
<dbReference type="VEuPathDB" id="VectorBase:ISCW009463"/>
<evidence type="ECO:0000256" key="1">
    <source>
        <dbReference type="SAM" id="MobiDB-lite"/>
    </source>
</evidence>
<dbReference type="InParanoid" id="B7Q1E4"/>
<dbReference type="VEuPathDB" id="VectorBase:ISCI009463"/>
<proteinExistence type="predicted"/>
<reference evidence="3" key="2">
    <citation type="submission" date="2020-05" db="UniProtKB">
        <authorList>
            <consortium name="EnsemblMetazoa"/>
        </authorList>
    </citation>
    <scope>IDENTIFICATION</scope>
    <source>
        <strain evidence="3">wikel</strain>
    </source>
</reference>
<dbReference type="EMBL" id="DS837643">
    <property type="protein sequence ID" value="EEC12666.1"/>
    <property type="molecule type" value="Genomic_DNA"/>
</dbReference>
<protein>
    <submittedName>
        <fullName evidence="2 3">Uncharacterized protein</fullName>
    </submittedName>
</protein>
<feature type="non-terminal residue" evidence="2">
    <location>
        <position position="51"/>
    </location>
</feature>
<name>B7Q1E4_IXOSC</name>
<feature type="region of interest" description="Disordered" evidence="1">
    <location>
        <begin position="1"/>
        <end position="51"/>
    </location>
</feature>
<evidence type="ECO:0000313" key="2">
    <source>
        <dbReference type="EMBL" id="EEC12666.1"/>
    </source>
</evidence>
<gene>
    <name evidence="2" type="ORF">IscW_ISCW009463</name>
</gene>
<sequence>NVAPTSSSSPAKRTHTTSTPSTRCTPARVSTAPSGCSEPTVLRTRTGSACT</sequence>
<feature type="compositionally biased region" description="Polar residues" evidence="1">
    <location>
        <begin position="1"/>
        <end position="11"/>
    </location>
</feature>
<dbReference type="PaxDb" id="6945-B7Q1E4"/>
<evidence type="ECO:0000313" key="3">
    <source>
        <dbReference type="EnsemblMetazoa" id="ISCW009463-PA"/>
    </source>
</evidence>
<dbReference type="HOGENOM" id="CLU_3112377_0_0_1"/>
<keyword evidence="4" id="KW-1185">Reference proteome</keyword>
<dbReference type="AlphaFoldDB" id="B7Q1E4"/>
<reference evidence="2 4" key="1">
    <citation type="submission" date="2008-03" db="EMBL/GenBank/DDBJ databases">
        <title>Annotation of Ixodes scapularis.</title>
        <authorList>
            <consortium name="Ixodes scapularis Genome Project Consortium"/>
            <person name="Caler E."/>
            <person name="Hannick L.I."/>
            <person name="Bidwell S."/>
            <person name="Joardar V."/>
            <person name="Thiagarajan M."/>
            <person name="Amedeo P."/>
            <person name="Galinsky K.J."/>
            <person name="Schobel S."/>
            <person name="Inman J."/>
            <person name="Hostetler J."/>
            <person name="Miller J."/>
            <person name="Hammond M."/>
            <person name="Megy K."/>
            <person name="Lawson D."/>
            <person name="Kodira C."/>
            <person name="Sutton G."/>
            <person name="Meyer J."/>
            <person name="Hill C.A."/>
            <person name="Birren B."/>
            <person name="Nene V."/>
            <person name="Collins F."/>
            <person name="Alarcon-Chaidez F."/>
            <person name="Wikel S."/>
            <person name="Strausberg R."/>
        </authorList>
    </citation>
    <scope>NUCLEOTIDE SEQUENCE [LARGE SCALE GENOMIC DNA]</scope>
    <source>
        <strain evidence="4">Wikel</strain>
        <strain evidence="2">Wikel colony</strain>
    </source>
</reference>
<evidence type="ECO:0000313" key="4">
    <source>
        <dbReference type="Proteomes" id="UP000001555"/>
    </source>
</evidence>
<feature type="non-terminal residue" evidence="2">
    <location>
        <position position="1"/>
    </location>
</feature>